<protein>
    <recommendedName>
        <fullName evidence="1">Methyltransferase domain-containing protein</fullName>
    </recommendedName>
</protein>
<evidence type="ECO:0000259" key="1">
    <source>
        <dbReference type="Pfam" id="PF13649"/>
    </source>
</evidence>
<organism evidence="2 3">
    <name type="scientific">Exophiala oligosperma</name>
    <dbReference type="NCBI Taxonomy" id="215243"/>
    <lineage>
        <taxon>Eukaryota</taxon>
        <taxon>Fungi</taxon>
        <taxon>Dikarya</taxon>
        <taxon>Ascomycota</taxon>
        <taxon>Pezizomycotina</taxon>
        <taxon>Eurotiomycetes</taxon>
        <taxon>Chaetothyriomycetidae</taxon>
        <taxon>Chaetothyriales</taxon>
        <taxon>Herpotrichiellaceae</taxon>
        <taxon>Exophiala</taxon>
    </lineage>
</organism>
<dbReference type="Pfam" id="PF13649">
    <property type="entry name" value="Methyltransf_25"/>
    <property type="match status" value="1"/>
</dbReference>
<dbReference type="AlphaFoldDB" id="A0A0D2EB32"/>
<dbReference type="OrthoDB" id="66144at2759"/>
<name>A0A0D2EB32_9EURO</name>
<dbReference type="SUPFAM" id="SSF53335">
    <property type="entry name" value="S-adenosyl-L-methionine-dependent methyltransferases"/>
    <property type="match status" value="1"/>
</dbReference>
<feature type="domain" description="Methyltransferase" evidence="1">
    <location>
        <begin position="79"/>
        <end position="171"/>
    </location>
</feature>
<dbReference type="GeneID" id="27355690"/>
<dbReference type="Gene3D" id="3.40.50.150">
    <property type="entry name" value="Vaccinia Virus protein VP39"/>
    <property type="match status" value="1"/>
</dbReference>
<dbReference type="STRING" id="215243.A0A0D2EB32"/>
<reference evidence="2 3" key="1">
    <citation type="submission" date="2015-01" db="EMBL/GenBank/DDBJ databases">
        <title>The Genome Sequence of Exophiala oligosperma CBS72588.</title>
        <authorList>
            <consortium name="The Broad Institute Genomics Platform"/>
            <person name="Cuomo C."/>
            <person name="de Hoog S."/>
            <person name="Gorbushina A."/>
            <person name="Stielow B."/>
            <person name="Teixiera M."/>
            <person name="Abouelleil A."/>
            <person name="Chapman S.B."/>
            <person name="Priest M."/>
            <person name="Young S.K."/>
            <person name="Wortman J."/>
            <person name="Nusbaum C."/>
            <person name="Birren B."/>
        </authorList>
    </citation>
    <scope>NUCLEOTIDE SEQUENCE [LARGE SCALE GENOMIC DNA]</scope>
    <source>
        <strain evidence="2 3">CBS 72588</strain>
    </source>
</reference>
<dbReference type="InterPro" id="IPR041698">
    <property type="entry name" value="Methyltransf_25"/>
</dbReference>
<evidence type="ECO:0000313" key="3">
    <source>
        <dbReference type="Proteomes" id="UP000053342"/>
    </source>
</evidence>
<accession>A0A0D2EB32</accession>
<dbReference type="CDD" id="cd02440">
    <property type="entry name" value="AdoMet_MTases"/>
    <property type="match status" value="1"/>
</dbReference>
<keyword evidence="3" id="KW-1185">Reference proteome</keyword>
<proteinExistence type="predicted"/>
<dbReference type="InterPro" id="IPR029063">
    <property type="entry name" value="SAM-dependent_MTases_sf"/>
</dbReference>
<evidence type="ECO:0000313" key="2">
    <source>
        <dbReference type="EMBL" id="KIW45214.1"/>
    </source>
</evidence>
<dbReference type="HOGENOM" id="CLU_090201_3_1_1"/>
<dbReference type="PANTHER" id="PTHR43591">
    <property type="entry name" value="METHYLTRANSFERASE"/>
    <property type="match status" value="1"/>
</dbReference>
<dbReference type="VEuPathDB" id="FungiDB:PV06_03616"/>
<dbReference type="PANTHER" id="PTHR43591:SF110">
    <property type="entry name" value="RHODANESE DOMAIN-CONTAINING PROTEIN"/>
    <property type="match status" value="1"/>
</dbReference>
<dbReference type="Proteomes" id="UP000053342">
    <property type="component" value="Unassembled WGS sequence"/>
</dbReference>
<dbReference type="RefSeq" id="XP_016265430.1">
    <property type="nucleotide sequence ID" value="XM_016404425.1"/>
</dbReference>
<sequence>MSDPGDLRSENNTFLQRVYAATTATESQGLYDQWAAQYDKDLEGLDYAFPTLAAEALSQALAKASPHSSSGGQLAGLRIADAGCGTGLVGRELATKYGADNVSGLDISSGMLEVARKTGCYAKLDVVDLSKPLTIPNGSFDAVVCVGTLTRGHVGPDPVFKEFVRIVKQGGGVMVTTVLDDIWESGGYKAEVERLKDDGSIEILRAEVVGVRATSNVGGRLLVLKKL</sequence>
<gene>
    <name evidence="2" type="ORF">PV06_03616</name>
</gene>
<dbReference type="EMBL" id="KN847334">
    <property type="protein sequence ID" value="KIW45214.1"/>
    <property type="molecule type" value="Genomic_DNA"/>
</dbReference>